<dbReference type="EMBL" id="JBHSAP010000007">
    <property type="protein sequence ID" value="MFC4075638.1"/>
    <property type="molecule type" value="Genomic_DNA"/>
</dbReference>
<dbReference type="RefSeq" id="WP_380701759.1">
    <property type="nucleotide sequence ID" value="NZ_JBHSAP010000007.1"/>
</dbReference>
<keyword evidence="2" id="KW-1185">Reference proteome</keyword>
<evidence type="ECO:0000313" key="2">
    <source>
        <dbReference type="Proteomes" id="UP001595843"/>
    </source>
</evidence>
<sequence>MESYLYIWIPDIEKNVHFEEELVSFGGEVYSQEPRVYKWGGHFNFFVKNLELYLKKYKRTIYHESLSFLPPNYIDECWLYITDSVFKYDKYINVGNIYSDSFFSKHLQIVFHSTSQGDYYYKEKPHLEEFLPCFLSKFEKWVVIFHVVDGNLDPYQFNETDVVNKIREYFSREKKDGFVAWK</sequence>
<comment type="caution">
    <text evidence="1">The sequence shown here is derived from an EMBL/GenBank/DDBJ whole genome shotgun (WGS) entry which is preliminary data.</text>
</comment>
<dbReference type="Proteomes" id="UP001595843">
    <property type="component" value="Unassembled WGS sequence"/>
</dbReference>
<gene>
    <name evidence="1" type="ORF">ACFOUO_02320</name>
</gene>
<reference evidence="2" key="1">
    <citation type="journal article" date="2019" name="Int. J. Syst. Evol. Microbiol.">
        <title>The Global Catalogue of Microorganisms (GCM) 10K type strain sequencing project: providing services to taxonomists for standard genome sequencing and annotation.</title>
        <authorList>
            <consortium name="The Broad Institute Genomics Platform"/>
            <consortium name="The Broad Institute Genome Sequencing Center for Infectious Disease"/>
            <person name="Wu L."/>
            <person name="Ma J."/>
        </authorList>
    </citation>
    <scope>NUCLEOTIDE SEQUENCE [LARGE SCALE GENOMIC DNA]</scope>
    <source>
        <strain evidence="2">IBRC-M 10813</strain>
    </source>
</reference>
<proteinExistence type="predicted"/>
<protein>
    <submittedName>
        <fullName evidence="1">Uncharacterized protein</fullName>
    </submittedName>
</protein>
<organism evidence="1 2">
    <name type="scientific">Salinithrix halophila</name>
    <dbReference type="NCBI Taxonomy" id="1485204"/>
    <lineage>
        <taxon>Bacteria</taxon>
        <taxon>Bacillati</taxon>
        <taxon>Bacillota</taxon>
        <taxon>Bacilli</taxon>
        <taxon>Bacillales</taxon>
        <taxon>Thermoactinomycetaceae</taxon>
        <taxon>Salinithrix</taxon>
    </lineage>
</organism>
<evidence type="ECO:0000313" key="1">
    <source>
        <dbReference type="EMBL" id="MFC4075638.1"/>
    </source>
</evidence>
<accession>A0ABV8JEE4</accession>
<name>A0ABV8JEE4_9BACL</name>